<protein>
    <submittedName>
        <fullName evidence="2">10199_t:CDS:1</fullName>
    </submittedName>
</protein>
<reference evidence="2" key="1">
    <citation type="submission" date="2021-06" db="EMBL/GenBank/DDBJ databases">
        <authorList>
            <person name="Kallberg Y."/>
            <person name="Tangrot J."/>
            <person name="Rosling A."/>
        </authorList>
    </citation>
    <scope>NUCLEOTIDE SEQUENCE</scope>
    <source>
        <strain evidence="2">FL130A</strain>
    </source>
</reference>
<dbReference type="EMBL" id="CAJVPS010001866">
    <property type="protein sequence ID" value="CAG8552737.1"/>
    <property type="molecule type" value="Genomic_DNA"/>
</dbReference>
<accession>A0A9N9B543</accession>
<organism evidence="2 3">
    <name type="scientific">Ambispora leptoticha</name>
    <dbReference type="NCBI Taxonomy" id="144679"/>
    <lineage>
        <taxon>Eukaryota</taxon>
        <taxon>Fungi</taxon>
        <taxon>Fungi incertae sedis</taxon>
        <taxon>Mucoromycota</taxon>
        <taxon>Glomeromycotina</taxon>
        <taxon>Glomeromycetes</taxon>
        <taxon>Archaeosporales</taxon>
        <taxon>Ambisporaceae</taxon>
        <taxon>Ambispora</taxon>
    </lineage>
</organism>
<dbReference type="OrthoDB" id="2379186at2759"/>
<keyword evidence="1" id="KW-0812">Transmembrane</keyword>
<keyword evidence="1" id="KW-0472">Membrane</keyword>
<evidence type="ECO:0000313" key="3">
    <source>
        <dbReference type="Proteomes" id="UP000789508"/>
    </source>
</evidence>
<dbReference type="AlphaFoldDB" id="A0A9N9B543"/>
<keyword evidence="1" id="KW-1133">Transmembrane helix</keyword>
<dbReference type="Proteomes" id="UP000789508">
    <property type="component" value="Unassembled WGS sequence"/>
</dbReference>
<feature type="transmembrane region" description="Helical" evidence="1">
    <location>
        <begin position="40"/>
        <end position="60"/>
    </location>
</feature>
<name>A0A9N9B543_9GLOM</name>
<keyword evidence="3" id="KW-1185">Reference proteome</keyword>
<comment type="caution">
    <text evidence="2">The sequence shown here is derived from an EMBL/GenBank/DDBJ whole genome shotgun (WGS) entry which is preliminary data.</text>
</comment>
<evidence type="ECO:0000256" key="1">
    <source>
        <dbReference type="SAM" id="Phobius"/>
    </source>
</evidence>
<sequence length="68" mass="8045">MVVLIRNTCLFQGEEKPHEDIGDPSKELVDKFNDWTYRDASYIFAYYAVDYLLLLVANLYPPRKLPEF</sequence>
<proteinExistence type="predicted"/>
<evidence type="ECO:0000313" key="2">
    <source>
        <dbReference type="EMBL" id="CAG8552737.1"/>
    </source>
</evidence>
<gene>
    <name evidence="2" type="ORF">ALEPTO_LOCUS5956</name>
</gene>